<comment type="similarity">
    <text evidence="3">Belongs to the NadD family.</text>
</comment>
<evidence type="ECO:0000256" key="7">
    <source>
        <dbReference type="ARBA" id="ARBA00022695"/>
    </source>
</evidence>
<organism evidence="16 17">
    <name type="scientific">Nitrosomonas aestuarii</name>
    <dbReference type="NCBI Taxonomy" id="52441"/>
    <lineage>
        <taxon>Bacteria</taxon>
        <taxon>Pseudomonadati</taxon>
        <taxon>Pseudomonadota</taxon>
        <taxon>Betaproteobacteria</taxon>
        <taxon>Nitrosomonadales</taxon>
        <taxon>Nitrosomonadaceae</taxon>
        <taxon>Nitrosomonas</taxon>
    </lineage>
</organism>
<keyword evidence="7" id="KW-0548">Nucleotidyltransferase</keyword>
<dbReference type="OrthoDB" id="5295945at2"/>
<dbReference type="RefSeq" id="WP_090699457.1">
    <property type="nucleotide sequence ID" value="NZ_FOSP01000012.1"/>
</dbReference>
<evidence type="ECO:0000256" key="1">
    <source>
        <dbReference type="ARBA" id="ARBA00002324"/>
    </source>
</evidence>
<dbReference type="InterPro" id="IPR014729">
    <property type="entry name" value="Rossmann-like_a/b/a_fold"/>
</dbReference>
<comment type="function">
    <text evidence="1">Catalyzes the reversible adenylation of nicotinate mononucleotide (NaMN) to nicotinic acid adenine dinucleotide (NaAD).</text>
</comment>
<feature type="domain" description="Cytidyltransferase-like" evidence="15">
    <location>
        <begin position="22"/>
        <end position="177"/>
    </location>
</feature>
<evidence type="ECO:0000256" key="4">
    <source>
        <dbReference type="ARBA" id="ARBA00012389"/>
    </source>
</evidence>
<evidence type="ECO:0000313" key="17">
    <source>
        <dbReference type="Proteomes" id="UP000199533"/>
    </source>
</evidence>
<comment type="catalytic activity">
    <reaction evidence="14">
        <text>nicotinate beta-D-ribonucleotide + ATP + H(+) = deamido-NAD(+) + diphosphate</text>
        <dbReference type="Rhea" id="RHEA:22860"/>
        <dbReference type="ChEBI" id="CHEBI:15378"/>
        <dbReference type="ChEBI" id="CHEBI:30616"/>
        <dbReference type="ChEBI" id="CHEBI:33019"/>
        <dbReference type="ChEBI" id="CHEBI:57502"/>
        <dbReference type="ChEBI" id="CHEBI:58437"/>
        <dbReference type="EC" id="2.7.7.18"/>
    </reaction>
</comment>
<dbReference type="GO" id="GO:0004515">
    <property type="term" value="F:nicotinate-nucleotide adenylyltransferase activity"/>
    <property type="evidence" value="ECO:0007669"/>
    <property type="project" value="UniProtKB-EC"/>
</dbReference>
<keyword evidence="6 16" id="KW-0808">Transferase</keyword>
<dbReference type="InterPro" id="IPR004821">
    <property type="entry name" value="Cyt_trans-like"/>
</dbReference>
<dbReference type="InterPro" id="IPR005248">
    <property type="entry name" value="NadD/NMNAT"/>
</dbReference>
<evidence type="ECO:0000256" key="5">
    <source>
        <dbReference type="ARBA" id="ARBA00022642"/>
    </source>
</evidence>
<evidence type="ECO:0000259" key="15">
    <source>
        <dbReference type="Pfam" id="PF01467"/>
    </source>
</evidence>
<evidence type="ECO:0000256" key="12">
    <source>
        <dbReference type="ARBA" id="ARBA00033140"/>
    </source>
</evidence>
<evidence type="ECO:0000256" key="6">
    <source>
        <dbReference type="ARBA" id="ARBA00022679"/>
    </source>
</evidence>
<evidence type="ECO:0000256" key="13">
    <source>
        <dbReference type="ARBA" id="ARBA00033353"/>
    </source>
</evidence>
<evidence type="ECO:0000256" key="11">
    <source>
        <dbReference type="ARBA" id="ARBA00031253"/>
    </source>
</evidence>
<keyword evidence="10" id="KW-0520">NAD</keyword>
<evidence type="ECO:0000313" key="16">
    <source>
        <dbReference type="EMBL" id="SFK69580.1"/>
    </source>
</evidence>
<proteinExistence type="inferred from homology"/>
<protein>
    <recommendedName>
        <fullName evidence="4">nicotinate-nucleotide adenylyltransferase</fullName>
        <ecNumber evidence="4">2.7.7.18</ecNumber>
    </recommendedName>
    <alternativeName>
        <fullName evidence="13">Deamido-NAD(+) diphosphorylase</fullName>
    </alternativeName>
    <alternativeName>
        <fullName evidence="12">Deamido-NAD(+) pyrophosphorylase</fullName>
    </alternativeName>
    <alternativeName>
        <fullName evidence="11">Nicotinate mononucleotide adenylyltransferase</fullName>
    </alternativeName>
</protein>
<evidence type="ECO:0000256" key="9">
    <source>
        <dbReference type="ARBA" id="ARBA00022840"/>
    </source>
</evidence>
<keyword evidence="9" id="KW-0067">ATP-binding</keyword>
<dbReference type="AlphaFoldDB" id="A0A1I4BMG5"/>
<gene>
    <name evidence="16" type="ORF">SAMN05216302_101290</name>
</gene>
<keyword evidence="17" id="KW-1185">Reference proteome</keyword>
<evidence type="ECO:0000256" key="8">
    <source>
        <dbReference type="ARBA" id="ARBA00022741"/>
    </source>
</evidence>
<keyword evidence="8" id="KW-0547">Nucleotide-binding</keyword>
<dbReference type="GO" id="GO:0009435">
    <property type="term" value="P:NAD+ biosynthetic process"/>
    <property type="evidence" value="ECO:0007669"/>
    <property type="project" value="InterPro"/>
</dbReference>
<evidence type="ECO:0000256" key="2">
    <source>
        <dbReference type="ARBA" id="ARBA00005019"/>
    </source>
</evidence>
<dbReference type="PANTHER" id="PTHR39321">
    <property type="entry name" value="NICOTINATE-NUCLEOTIDE ADENYLYLTRANSFERASE-RELATED"/>
    <property type="match status" value="1"/>
</dbReference>
<evidence type="ECO:0000256" key="3">
    <source>
        <dbReference type="ARBA" id="ARBA00009014"/>
    </source>
</evidence>
<dbReference type="Pfam" id="PF01467">
    <property type="entry name" value="CTP_transf_like"/>
    <property type="match status" value="1"/>
</dbReference>
<dbReference type="STRING" id="52441.SAMN05216302_101290"/>
<dbReference type="NCBIfam" id="TIGR00125">
    <property type="entry name" value="cyt_tran_rel"/>
    <property type="match status" value="1"/>
</dbReference>
<name>A0A1I4BMG5_9PROT</name>
<evidence type="ECO:0000256" key="10">
    <source>
        <dbReference type="ARBA" id="ARBA00023027"/>
    </source>
</evidence>
<keyword evidence="5" id="KW-0662">Pyridine nucleotide biosynthesis</keyword>
<sequence>MSNYLISNYNQLLGIQGQRIAFFPGTFDPIHDGHVAVIEYALRHYVDCILICVHSHNRKKHNLMNPIKLRVEMILRLLLSRAQNDVFVIDPDYIHGIENDRFIKIARELITTKRTRIFILRGQDSLLGRIHYPLHMFDHLIHNRGGKEIRLDINFNHSTKVIRFNHISNASSTEVKKQLSN</sequence>
<dbReference type="PANTHER" id="PTHR39321:SF3">
    <property type="entry name" value="PHOSPHOPANTETHEINE ADENYLYLTRANSFERASE"/>
    <property type="match status" value="1"/>
</dbReference>
<dbReference type="EMBL" id="FOSP01000012">
    <property type="protein sequence ID" value="SFK69580.1"/>
    <property type="molecule type" value="Genomic_DNA"/>
</dbReference>
<dbReference type="Gene3D" id="3.40.50.620">
    <property type="entry name" value="HUPs"/>
    <property type="match status" value="1"/>
</dbReference>
<evidence type="ECO:0000256" key="14">
    <source>
        <dbReference type="ARBA" id="ARBA00048721"/>
    </source>
</evidence>
<dbReference type="EC" id="2.7.7.18" evidence="4"/>
<comment type="pathway">
    <text evidence="2">Cofactor biosynthesis; NAD(+) biosynthesis; deamido-NAD(+) from nicotinate D-ribonucleotide: step 1/1.</text>
</comment>
<dbReference type="SUPFAM" id="SSF52374">
    <property type="entry name" value="Nucleotidylyl transferase"/>
    <property type="match status" value="1"/>
</dbReference>
<dbReference type="GO" id="GO:0005524">
    <property type="term" value="F:ATP binding"/>
    <property type="evidence" value="ECO:0007669"/>
    <property type="project" value="UniProtKB-KW"/>
</dbReference>
<dbReference type="Proteomes" id="UP000199533">
    <property type="component" value="Unassembled WGS sequence"/>
</dbReference>
<accession>A0A1I4BMG5</accession>
<reference evidence="17" key="1">
    <citation type="submission" date="2016-10" db="EMBL/GenBank/DDBJ databases">
        <authorList>
            <person name="Varghese N."/>
            <person name="Submissions S."/>
        </authorList>
    </citation>
    <scope>NUCLEOTIDE SEQUENCE [LARGE SCALE GENOMIC DNA]</scope>
    <source>
        <strain evidence="17">Nm69</strain>
    </source>
</reference>